<comment type="caution">
    <text evidence="1">The sequence shown here is derived from an EMBL/GenBank/DDBJ whole genome shotgun (WGS) entry which is preliminary data.</text>
</comment>
<proteinExistence type="predicted"/>
<evidence type="ECO:0000313" key="2">
    <source>
        <dbReference type="Proteomes" id="UP000789901"/>
    </source>
</evidence>
<name>A0ABN7X851_GIGMA</name>
<protein>
    <submittedName>
        <fullName evidence="1">45852_t:CDS:1</fullName>
    </submittedName>
</protein>
<accession>A0ABN7X851</accession>
<feature type="non-terminal residue" evidence="1">
    <location>
        <position position="80"/>
    </location>
</feature>
<dbReference type="EMBL" id="CAJVQB010093218">
    <property type="protein sequence ID" value="CAG8848727.1"/>
    <property type="molecule type" value="Genomic_DNA"/>
</dbReference>
<keyword evidence="2" id="KW-1185">Reference proteome</keyword>
<dbReference type="Proteomes" id="UP000789901">
    <property type="component" value="Unassembled WGS sequence"/>
</dbReference>
<evidence type="ECO:0000313" key="1">
    <source>
        <dbReference type="EMBL" id="CAG8848727.1"/>
    </source>
</evidence>
<gene>
    <name evidence="1" type="ORF">GMARGA_LOCUS39330</name>
</gene>
<organism evidence="1 2">
    <name type="scientific">Gigaspora margarita</name>
    <dbReference type="NCBI Taxonomy" id="4874"/>
    <lineage>
        <taxon>Eukaryota</taxon>
        <taxon>Fungi</taxon>
        <taxon>Fungi incertae sedis</taxon>
        <taxon>Mucoromycota</taxon>
        <taxon>Glomeromycotina</taxon>
        <taxon>Glomeromycetes</taxon>
        <taxon>Diversisporales</taxon>
        <taxon>Gigasporaceae</taxon>
        <taxon>Gigaspora</taxon>
    </lineage>
</organism>
<sequence>MNTAILIPYSTQELDLEEYEFDDTYIGPLDEELDEYDIQSQISTISDTQENQVILDAQKIQLIAQSPNDSIAMSDSTTKN</sequence>
<reference evidence="1 2" key="1">
    <citation type="submission" date="2021-06" db="EMBL/GenBank/DDBJ databases">
        <authorList>
            <person name="Kallberg Y."/>
            <person name="Tangrot J."/>
            <person name="Rosling A."/>
        </authorList>
    </citation>
    <scope>NUCLEOTIDE SEQUENCE [LARGE SCALE GENOMIC DNA]</scope>
    <source>
        <strain evidence="1 2">120-4 pot B 10/14</strain>
    </source>
</reference>